<dbReference type="Gene3D" id="1.10.357.10">
    <property type="entry name" value="Tetracycline Repressor, domain 2"/>
    <property type="match status" value="1"/>
</dbReference>
<dbReference type="PANTHER" id="PTHR30055:SF151">
    <property type="entry name" value="TRANSCRIPTIONAL REGULATORY PROTEIN"/>
    <property type="match status" value="1"/>
</dbReference>
<evidence type="ECO:0000256" key="3">
    <source>
        <dbReference type="ARBA" id="ARBA00023125"/>
    </source>
</evidence>
<dbReference type="Proteomes" id="UP000295444">
    <property type="component" value="Unassembled WGS sequence"/>
</dbReference>
<dbReference type="GO" id="GO:0000976">
    <property type="term" value="F:transcription cis-regulatory region binding"/>
    <property type="evidence" value="ECO:0007669"/>
    <property type="project" value="TreeGrafter"/>
</dbReference>
<dbReference type="InterPro" id="IPR003012">
    <property type="entry name" value="Tet_transcr_reg_TetR"/>
</dbReference>
<evidence type="ECO:0000256" key="1">
    <source>
        <dbReference type="ARBA" id="ARBA00022491"/>
    </source>
</evidence>
<dbReference type="InterPro" id="IPR050109">
    <property type="entry name" value="HTH-type_TetR-like_transc_reg"/>
</dbReference>
<dbReference type="InterPro" id="IPR004111">
    <property type="entry name" value="Repressor_TetR_C"/>
</dbReference>
<reference evidence="7 8" key="1">
    <citation type="submission" date="2019-03" db="EMBL/GenBank/DDBJ databases">
        <title>Genomic Encyclopedia of Type Strains, Phase IV (KMG-IV): sequencing the most valuable type-strain genomes for metagenomic binning, comparative biology and taxonomic classification.</title>
        <authorList>
            <person name="Goeker M."/>
        </authorList>
    </citation>
    <scope>NUCLEOTIDE SEQUENCE [LARGE SCALE GENOMIC DNA]</scope>
    <source>
        <strain evidence="7 8">DSM 45361</strain>
    </source>
</reference>
<keyword evidence="8" id="KW-1185">Reference proteome</keyword>
<accession>A0A4R6SBY1</accession>
<keyword evidence="2" id="KW-0805">Transcription regulation</keyword>
<keyword evidence="1" id="KW-0678">Repressor</keyword>
<dbReference type="RefSeq" id="WP_133850353.1">
    <property type="nucleotide sequence ID" value="NZ_SNXZ01000003.1"/>
</dbReference>
<name>A0A4R6SBY1_LABRH</name>
<evidence type="ECO:0000256" key="2">
    <source>
        <dbReference type="ARBA" id="ARBA00023015"/>
    </source>
</evidence>
<proteinExistence type="predicted"/>
<protein>
    <submittedName>
        <fullName evidence="7">TetR family transcriptional regulator</fullName>
    </submittedName>
</protein>
<dbReference type="Pfam" id="PF00440">
    <property type="entry name" value="TetR_N"/>
    <property type="match status" value="1"/>
</dbReference>
<dbReference type="OrthoDB" id="3291296at2"/>
<evidence type="ECO:0000313" key="8">
    <source>
        <dbReference type="Proteomes" id="UP000295444"/>
    </source>
</evidence>
<dbReference type="Pfam" id="PF02909">
    <property type="entry name" value="TetR_C_1"/>
    <property type="match status" value="1"/>
</dbReference>
<dbReference type="PANTHER" id="PTHR30055">
    <property type="entry name" value="HTH-TYPE TRANSCRIPTIONAL REGULATOR RUTR"/>
    <property type="match status" value="1"/>
</dbReference>
<evidence type="ECO:0000259" key="6">
    <source>
        <dbReference type="PROSITE" id="PS50977"/>
    </source>
</evidence>
<keyword evidence="3 5" id="KW-0238">DNA-binding</keyword>
<dbReference type="GO" id="GO:0046677">
    <property type="term" value="P:response to antibiotic"/>
    <property type="evidence" value="ECO:0007669"/>
    <property type="project" value="InterPro"/>
</dbReference>
<keyword evidence="4" id="KW-0804">Transcription</keyword>
<dbReference type="SUPFAM" id="SSF48498">
    <property type="entry name" value="Tetracyclin repressor-like, C-terminal domain"/>
    <property type="match status" value="1"/>
</dbReference>
<dbReference type="GO" id="GO:0003700">
    <property type="term" value="F:DNA-binding transcription factor activity"/>
    <property type="evidence" value="ECO:0007669"/>
    <property type="project" value="TreeGrafter"/>
</dbReference>
<dbReference type="PRINTS" id="PR00400">
    <property type="entry name" value="TETREPRESSOR"/>
</dbReference>
<dbReference type="InterPro" id="IPR036271">
    <property type="entry name" value="Tet_transcr_reg_TetR-rel_C_sf"/>
</dbReference>
<comment type="caution">
    <text evidence="7">The sequence shown here is derived from an EMBL/GenBank/DDBJ whole genome shotgun (WGS) entry which is preliminary data.</text>
</comment>
<feature type="DNA-binding region" description="H-T-H motif" evidence="5">
    <location>
        <begin position="29"/>
        <end position="48"/>
    </location>
</feature>
<evidence type="ECO:0000313" key="7">
    <source>
        <dbReference type="EMBL" id="TDP97094.1"/>
    </source>
</evidence>
<dbReference type="InterPro" id="IPR001647">
    <property type="entry name" value="HTH_TetR"/>
</dbReference>
<dbReference type="EMBL" id="SNXZ01000003">
    <property type="protein sequence ID" value="TDP97094.1"/>
    <property type="molecule type" value="Genomic_DNA"/>
</dbReference>
<dbReference type="AlphaFoldDB" id="A0A4R6SBY1"/>
<organism evidence="7 8">
    <name type="scientific">Labedaea rhizosphaerae</name>
    <dbReference type="NCBI Taxonomy" id="598644"/>
    <lineage>
        <taxon>Bacteria</taxon>
        <taxon>Bacillati</taxon>
        <taxon>Actinomycetota</taxon>
        <taxon>Actinomycetes</taxon>
        <taxon>Pseudonocardiales</taxon>
        <taxon>Pseudonocardiaceae</taxon>
        <taxon>Labedaea</taxon>
    </lineage>
</organism>
<dbReference type="SUPFAM" id="SSF46689">
    <property type="entry name" value="Homeodomain-like"/>
    <property type="match status" value="1"/>
</dbReference>
<dbReference type="PROSITE" id="PS50977">
    <property type="entry name" value="HTH_TETR_2"/>
    <property type="match status" value="1"/>
</dbReference>
<sequence length="215" mass="23205">MPGPSILSKTQIRASALTIIDADGLAGFSMRKLAAALGVQAPSLYSHYRTKDELLQDVADDVMTAVDVSAFASGWREGVLTWARSYRRALAAHPNIIPVLAAGPARRATSLQRADAVHGGLVAAGWPPRYATMIGAATKYLVVGAATSSFSRGFDDDVQVYVDRYPHLDQAHRLREHADEIDHDSFELALTAFLHGLDAQYELVAKPAESTAYRG</sequence>
<gene>
    <name evidence="7" type="ORF">EV186_10354</name>
</gene>
<dbReference type="InterPro" id="IPR009057">
    <property type="entry name" value="Homeodomain-like_sf"/>
</dbReference>
<dbReference type="GO" id="GO:0045892">
    <property type="term" value="P:negative regulation of DNA-templated transcription"/>
    <property type="evidence" value="ECO:0007669"/>
    <property type="project" value="InterPro"/>
</dbReference>
<evidence type="ECO:0000256" key="4">
    <source>
        <dbReference type="ARBA" id="ARBA00023163"/>
    </source>
</evidence>
<evidence type="ECO:0000256" key="5">
    <source>
        <dbReference type="PROSITE-ProRule" id="PRU00335"/>
    </source>
</evidence>
<feature type="domain" description="HTH tetR-type" evidence="6">
    <location>
        <begin position="6"/>
        <end position="66"/>
    </location>
</feature>